<feature type="domain" description="DUF559" evidence="1">
    <location>
        <begin position="6"/>
        <end position="107"/>
    </location>
</feature>
<evidence type="ECO:0000313" key="2">
    <source>
        <dbReference type="EMBL" id="PZQ15904.1"/>
    </source>
</evidence>
<dbReference type="SUPFAM" id="SSF52980">
    <property type="entry name" value="Restriction endonuclease-like"/>
    <property type="match status" value="1"/>
</dbReference>
<protein>
    <submittedName>
        <fullName evidence="2">DNA methyltransferase</fullName>
    </submittedName>
</protein>
<dbReference type="InterPro" id="IPR011335">
    <property type="entry name" value="Restrct_endonuc-II-like"/>
</dbReference>
<comment type="caution">
    <text evidence="2">The sequence shown here is derived from an EMBL/GenBank/DDBJ whole genome shotgun (WGS) entry which is preliminary data.</text>
</comment>
<dbReference type="PANTHER" id="PTHR38590">
    <property type="entry name" value="BLL0828 PROTEIN"/>
    <property type="match status" value="1"/>
</dbReference>
<organism evidence="2 3">
    <name type="scientific">Ancylobacter novellus</name>
    <name type="common">Thiobacillus novellus</name>
    <dbReference type="NCBI Taxonomy" id="921"/>
    <lineage>
        <taxon>Bacteria</taxon>
        <taxon>Pseudomonadati</taxon>
        <taxon>Pseudomonadota</taxon>
        <taxon>Alphaproteobacteria</taxon>
        <taxon>Hyphomicrobiales</taxon>
        <taxon>Xanthobacteraceae</taxon>
        <taxon>Ancylobacter</taxon>
    </lineage>
</organism>
<keyword evidence="2" id="KW-0489">Methyltransferase</keyword>
<name>A0A2W5KJF1_ANCNO</name>
<proteinExistence type="predicted"/>
<gene>
    <name evidence="2" type="ORF">DI565_08775</name>
</gene>
<reference evidence="2 3" key="1">
    <citation type="submission" date="2017-08" db="EMBL/GenBank/DDBJ databases">
        <title>Infants hospitalized years apart are colonized by the same room-sourced microbial strains.</title>
        <authorList>
            <person name="Brooks B."/>
            <person name="Olm M.R."/>
            <person name="Firek B.A."/>
            <person name="Baker R."/>
            <person name="Thomas B.C."/>
            <person name="Morowitz M.J."/>
            <person name="Banfield J.F."/>
        </authorList>
    </citation>
    <scope>NUCLEOTIDE SEQUENCE [LARGE SCALE GENOMIC DNA]</scope>
    <source>
        <strain evidence="2">S2_005_003_R2_43</strain>
    </source>
</reference>
<dbReference type="InterPro" id="IPR047216">
    <property type="entry name" value="Endonuclease_DUF559_bact"/>
</dbReference>
<dbReference type="Proteomes" id="UP000249577">
    <property type="component" value="Unassembled WGS sequence"/>
</dbReference>
<dbReference type="InterPro" id="IPR007569">
    <property type="entry name" value="DUF559"/>
</dbReference>
<accession>A0A2W5KJF1</accession>
<dbReference type="Pfam" id="PF04480">
    <property type="entry name" value="DUF559"/>
    <property type="match status" value="1"/>
</dbReference>
<dbReference type="GO" id="GO:0008168">
    <property type="term" value="F:methyltransferase activity"/>
    <property type="evidence" value="ECO:0007669"/>
    <property type="project" value="UniProtKB-KW"/>
</dbReference>
<dbReference type="AlphaFoldDB" id="A0A2W5KJF1"/>
<evidence type="ECO:0000313" key="3">
    <source>
        <dbReference type="Proteomes" id="UP000249577"/>
    </source>
</evidence>
<keyword evidence="2" id="KW-0808">Transferase</keyword>
<dbReference type="CDD" id="cd01038">
    <property type="entry name" value="Endonuclease_DUF559"/>
    <property type="match status" value="1"/>
</dbReference>
<dbReference type="GO" id="GO:0032259">
    <property type="term" value="P:methylation"/>
    <property type="evidence" value="ECO:0007669"/>
    <property type="project" value="UniProtKB-KW"/>
</dbReference>
<dbReference type="EMBL" id="QFPN01000004">
    <property type="protein sequence ID" value="PZQ15904.1"/>
    <property type="molecule type" value="Genomic_DNA"/>
</dbReference>
<sequence length="118" mass="13243">MRDGQKRDFARKLRQEPTEAECAMWRLLRDRRLLGLKFRRQTPLGPYVVDFACVSARLVVELDGGQHAGSMSDETRDARLRNLGWKVLRVWNADLFSNREGVLTAVADAAGISLGDGA</sequence>
<dbReference type="PANTHER" id="PTHR38590:SF1">
    <property type="entry name" value="BLL0828 PROTEIN"/>
    <property type="match status" value="1"/>
</dbReference>
<evidence type="ECO:0000259" key="1">
    <source>
        <dbReference type="Pfam" id="PF04480"/>
    </source>
</evidence>
<dbReference type="Gene3D" id="3.40.960.10">
    <property type="entry name" value="VSR Endonuclease"/>
    <property type="match status" value="1"/>
</dbReference>